<organism evidence="5 6">
    <name type="scientific">Callorhinus ursinus</name>
    <name type="common">Northern fur seal</name>
    <dbReference type="NCBI Taxonomy" id="34884"/>
    <lineage>
        <taxon>Eukaryota</taxon>
        <taxon>Metazoa</taxon>
        <taxon>Chordata</taxon>
        <taxon>Craniata</taxon>
        <taxon>Vertebrata</taxon>
        <taxon>Euteleostomi</taxon>
        <taxon>Mammalia</taxon>
        <taxon>Eutheria</taxon>
        <taxon>Laurasiatheria</taxon>
        <taxon>Carnivora</taxon>
        <taxon>Caniformia</taxon>
        <taxon>Pinnipedia</taxon>
        <taxon>Otariidae</taxon>
        <taxon>Callorhinus</taxon>
    </lineage>
</organism>
<name>A0A3Q7RPZ7_CALUR</name>
<dbReference type="InterPro" id="IPR008936">
    <property type="entry name" value="Rho_GTPase_activation_prot"/>
</dbReference>
<dbReference type="GO" id="GO:0051497">
    <property type="term" value="P:negative regulation of stress fiber assembly"/>
    <property type="evidence" value="ECO:0007669"/>
    <property type="project" value="TreeGrafter"/>
</dbReference>
<accession>A0A3Q7RPZ7</accession>
<feature type="region of interest" description="Disordered" evidence="3">
    <location>
        <begin position="36"/>
        <end position="62"/>
    </location>
</feature>
<dbReference type="Pfam" id="PF25442">
    <property type="entry name" value="Ubiquitin_RHG40_C"/>
    <property type="match status" value="1"/>
</dbReference>
<dbReference type="PANTHER" id="PTHR14963">
    <property type="entry name" value="RHO GTPASE ACTIVATING PROTEIN 18,19-RELATED"/>
    <property type="match status" value="1"/>
</dbReference>
<dbReference type="GO" id="GO:0005096">
    <property type="term" value="F:GTPase activator activity"/>
    <property type="evidence" value="ECO:0007669"/>
    <property type="project" value="UniProtKB-KW"/>
</dbReference>
<dbReference type="GO" id="GO:0005737">
    <property type="term" value="C:cytoplasm"/>
    <property type="evidence" value="ECO:0007669"/>
    <property type="project" value="TreeGrafter"/>
</dbReference>
<keyword evidence="5" id="KW-1185">Reference proteome</keyword>
<feature type="region of interest" description="Disordered" evidence="3">
    <location>
        <begin position="197"/>
        <end position="258"/>
    </location>
</feature>
<feature type="domain" description="Rho-GAP" evidence="4">
    <location>
        <begin position="401"/>
        <end position="598"/>
    </location>
</feature>
<dbReference type="PROSITE" id="PS50238">
    <property type="entry name" value="RHOGAP"/>
    <property type="match status" value="1"/>
</dbReference>
<dbReference type="AlphaFoldDB" id="A0A3Q7RPZ7"/>
<dbReference type="RefSeq" id="XP_025742691.1">
    <property type="nucleotide sequence ID" value="XM_025886906.1"/>
</dbReference>
<evidence type="ECO:0000259" key="4">
    <source>
        <dbReference type="PROSITE" id="PS50238"/>
    </source>
</evidence>
<dbReference type="InParanoid" id="A0A3Q7RPZ7"/>
<reference evidence="6" key="2">
    <citation type="submission" date="2025-08" db="UniProtKB">
        <authorList>
            <consortium name="RefSeq"/>
        </authorList>
    </citation>
    <scope>IDENTIFICATION</scope>
    <source>
        <tissue evidence="6">Blood</tissue>
    </source>
</reference>
<evidence type="ECO:0000313" key="6">
    <source>
        <dbReference type="RefSeq" id="XP_025742691.1"/>
    </source>
</evidence>
<feature type="compositionally biased region" description="Polar residues" evidence="3">
    <location>
        <begin position="238"/>
        <end position="247"/>
    </location>
</feature>
<dbReference type="GO" id="GO:0051056">
    <property type="term" value="P:regulation of small GTPase mediated signal transduction"/>
    <property type="evidence" value="ECO:0007669"/>
    <property type="project" value="TreeGrafter"/>
</dbReference>
<sequence length="750" mass="84138">MLVPAFVLGPERGHARLRMEVEDSGGVVLTAYHSYARSQPPSSEPRCAPRATASHPGSRKSISRCRRINRMLSNESLHSPAFSRSNSQASVDSTSMEDFLREIESIKENSIGHVGGQEEQIPAEVKPVDEGELEAEWLQDVGLSTLISGDEEEDGKALLSTLTRTQAAAVKKRYNTYTQTMRKKNKQSVRDVRDIFGVSESSPGDTCDNHPAQLDGTQEEKELPGVIKTSGSLPDDASLNSTTLSDGSQDEEGSFAVPRSGPVSILETIPALPVHSNGSPDPGQSVQSAMSDDDYLKKNIPPETEELSFEVSYSEMVTEAPKRSKFKKSNFKKEDYALTKFIVQKTRFGLTEAGDLSAEDMKKIRHLSLIELTAFFDAFGIQLKRNKTEKVKGRDNGIFGVPLTVLLDSDRKKDPGVKVPLVLQKFFEKVEESGLESEGIFRLSGCTAKVKQYREELDAKFNADKFKWDRMCHREAAVMLKAFFRELPTSLFPVEYIPAFITLMERGPHIKVQFQALHLMVMALPDANRDTAQALMTFFNKVIANESKNRMSIWNISTIMAPNLFFSRSKHSDYEELQLANTAAHIIRLMLKYQKILWKVPSFLITQVRRMNEATMLLKKQLPSVKKLLRRKTIEREVISPKTSKVLQKSPSSRRMSDVPEGVIRVHAPLLSKVSMAIQLTSHTKAKDILAKFQYENSHGSSECIKIQNQRLYEIGGNIGQHCLDPDAYVLDVYHVNPQAEWVIKPQPSF</sequence>
<comment type="function">
    <text evidence="2">GTPase activator for the Rho-type GTPases by converting them to an inactive GDP-bound state.</text>
</comment>
<keyword evidence="1" id="KW-0343">GTPase activation</keyword>
<evidence type="ECO:0000256" key="3">
    <source>
        <dbReference type="SAM" id="MobiDB-lite"/>
    </source>
</evidence>
<dbReference type="PANTHER" id="PTHR14963:SF5">
    <property type="entry name" value="RHO GTPASE-ACTIVATING PROTEIN 28"/>
    <property type="match status" value="1"/>
</dbReference>
<feature type="compositionally biased region" description="Polar residues" evidence="3">
    <location>
        <begin position="276"/>
        <end position="290"/>
    </location>
</feature>
<dbReference type="Gene3D" id="1.10.555.10">
    <property type="entry name" value="Rho GTPase activation protein"/>
    <property type="match status" value="1"/>
</dbReference>
<dbReference type="SUPFAM" id="SSF48350">
    <property type="entry name" value="GTPase activation domain, GAP"/>
    <property type="match status" value="1"/>
</dbReference>
<dbReference type="Proteomes" id="UP000286641">
    <property type="component" value="Unplaced"/>
</dbReference>
<dbReference type="InterPro" id="IPR000198">
    <property type="entry name" value="RhoGAP_dom"/>
</dbReference>
<protein>
    <submittedName>
        <fullName evidence="6">Rho GTPase-activating protein 28</fullName>
    </submittedName>
</protein>
<proteinExistence type="predicted"/>
<dbReference type="CTD" id="79822"/>
<dbReference type="Pfam" id="PF00620">
    <property type="entry name" value="RhoGAP"/>
    <property type="match status" value="1"/>
</dbReference>
<gene>
    <name evidence="6" type="primary">ARHGAP28</name>
</gene>
<dbReference type="GeneID" id="112835368"/>
<reference key="1">
    <citation type="submission" date="2019-01" db="UniProtKB">
        <authorList>
            <consortium name="RefSeq"/>
        </authorList>
    </citation>
    <scope>IDENTIFICATION</scope>
</reference>
<dbReference type="GO" id="GO:0030833">
    <property type="term" value="P:regulation of actin filament polymerization"/>
    <property type="evidence" value="ECO:0007669"/>
    <property type="project" value="TreeGrafter"/>
</dbReference>
<evidence type="ECO:0000256" key="1">
    <source>
        <dbReference type="ARBA" id="ARBA00022468"/>
    </source>
</evidence>
<dbReference type="CDD" id="cd04391">
    <property type="entry name" value="RhoGAP_ARHGAP18"/>
    <property type="match status" value="1"/>
</dbReference>
<feature type="region of interest" description="Disordered" evidence="3">
    <location>
        <begin position="76"/>
        <end position="95"/>
    </location>
</feature>
<evidence type="ECO:0000313" key="5">
    <source>
        <dbReference type="Proteomes" id="UP000286641"/>
    </source>
</evidence>
<dbReference type="FunFam" id="1.10.555.10:FF:000018">
    <property type="entry name" value="Rho GTPase activating protein 28"/>
    <property type="match status" value="1"/>
</dbReference>
<feature type="region of interest" description="Disordered" evidence="3">
    <location>
        <begin position="272"/>
        <end position="299"/>
    </location>
</feature>
<dbReference type="SMART" id="SM00324">
    <property type="entry name" value="RhoGAP"/>
    <property type="match status" value="1"/>
</dbReference>
<evidence type="ECO:0000256" key="2">
    <source>
        <dbReference type="ARBA" id="ARBA00055252"/>
    </source>
</evidence>
<dbReference type="GO" id="GO:0007165">
    <property type="term" value="P:signal transduction"/>
    <property type="evidence" value="ECO:0007669"/>
    <property type="project" value="InterPro"/>
</dbReference>
<dbReference type="InterPro" id="IPR057323">
    <property type="entry name" value="RHG40/28/18_ubiquitin"/>
</dbReference>